<accession>A0A098EF91</accession>
<dbReference type="Proteomes" id="UP000055047">
    <property type="component" value="Unassembled WGS sequence"/>
</dbReference>
<dbReference type="EMBL" id="CCXQ01000016">
    <property type="protein sequence ID" value="CEG20465.1"/>
    <property type="molecule type" value="Genomic_DNA"/>
</dbReference>
<name>A0A098EF91_ANAPH</name>
<dbReference type="AlphaFoldDB" id="A0A098EF91"/>
<evidence type="ECO:0000313" key="1">
    <source>
        <dbReference type="EMBL" id="CEG20465.1"/>
    </source>
</evidence>
<sequence length="355" mass="38795">MAIKHNTSNDVNLCYSIAPLHPYIARTMEASGADICSGEFRNAVLRSISQYEDLEGVLYALAHIIESAVFSLGEARGCVASSATAYRNVFIGKALKVLSLCKGLVGIAAGKGFVPKEASLLLHVGLLYTCLAHLDRVSEYREDVDTADLGKAITKTINAIYIVYKRGDVINVTTNWNVEDISCIYGLGIEEVSLVHRLIEKTLNVSRRTMKGMYDIVVSVKVLQGSLCEVGCVSESEETPEVLYGTEHTRDASVSHKLDIISISVEKNEQIPTEPLRYETLTYRLRALVSRLPIPSDTCEIDTCLLMRFLASILFASGDIEGHSVLKDGPGIPRAFSNLIAALAENDLAPTYSRC</sequence>
<protein>
    <submittedName>
        <fullName evidence="1">Uncharacterized protein</fullName>
    </submittedName>
</protein>
<reference evidence="1 2" key="1">
    <citation type="submission" date="2014-09" db="EMBL/GenBank/DDBJ databases">
        <authorList>
            <person name="Loux Valentin"/>
            <person name="Dugat Thibaut"/>
        </authorList>
    </citation>
    <scope>NUCLEOTIDE SEQUENCE [LARGE SCALE GENOMIC DNA]</scope>
    <source>
        <strain evidence="1 2">BOV-10_179</strain>
    </source>
</reference>
<organism evidence="1 2">
    <name type="scientific">Anaplasma phagocytophilum</name>
    <name type="common">Ehrlichia phagocytophila</name>
    <dbReference type="NCBI Taxonomy" id="948"/>
    <lineage>
        <taxon>Bacteria</taxon>
        <taxon>Pseudomonadati</taxon>
        <taxon>Pseudomonadota</taxon>
        <taxon>Alphaproteobacteria</taxon>
        <taxon>Rickettsiales</taxon>
        <taxon>Anaplasmataceae</taxon>
        <taxon>Anaplasma</taxon>
        <taxon>phagocytophilum group</taxon>
    </lineage>
</organism>
<evidence type="ECO:0000313" key="2">
    <source>
        <dbReference type="Proteomes" id="UP000055047"/>
    </source>
</evidence>
<gene>
    <name evidence="1" type="ORF">ANAPHAGO_00646</name>
</gene>
<dbReference type="RefSeq" id="WP_060757578.1">
    <property type="nucleotide sequence ID" value="NZ_CCXQ01000016.1"/>
</dbReference>
<proteinExistence type="predicted"/>